<evidence type="ECO:0000313" key="1">
    <source>
        <dbReference type="EMBL" id="PSJ17220.1"/>
    </source>
</evidence>
<name>A0A2P7NUS0_9PROT</name>
<protein>
    <submittedName>
        <fullName evidence="1">Uncharacterized protein</fullName>
    </submittedName>
</protein>
<dbReference type="Proteomes" id="UP000241912">
    <property type="component" value="Unassembled WGS sequence"/>
</dbReference>
<accession>A0A2P7NUS0</accession>
<organism evidence="1 2">
    <name type="scientific">Nitrosomonas supralitoralis</name>
    <dbReference type="NCBI Taxonomy" id="2116706"/>
    <lineage>
        <taxon>Bacteria</taxon>
        <taxon>Pseudomonadati</taxon>
        <taxon>Pseudomonadota</taxon>
        <taxon>Betaproteobacteria</taxon>
        <taxon>Nitrosomonadales</taxon>
        <taxon>Nitrosomonadaceae</taxon>
        <taxon>Nitrosomonas</taxon>
    </lineage>
</organism>
<proteinExistence type="predicted"/>
<dbReference type="EMBL" id="PXXU01000025">
    <property type="protein sequence ID" value="PSJ17220.1"/>
    <property type="molecule type" value="Genomic_DNA"/>
</dbReference>
<dbReference type="RefSeq" id="WP_106707044.1">
    <property type="nucleotide sequence ID" value="NZ_PXXU01000025.1"/>
</dbReference>
<evidence type="ECO:0000313" key="2">
    <source>
        <dbReference type="Proteomes" id="UP000241912"/>
    </source>
</evidence>
<comment type="caution">
    <text evidence="1">The sequence shown here is derived from an EMBL/GenBank/DDBJ whole genome shotgun (WGS) entry which is preliminary data.</text>
</comment>
<sequence>MDNSNNLARMIPTEVRAFFILSLLLLTGCSGMQTRLTAPEDITATTCRDLFQKVNTAIDNTAVRDYGSSSIKEFPYLRTTRLLASFNHELRSESSPWKAWIGHMADLDAQARAFELRNLPISVTNRQNEILLNYLNRCRELLIAVDLTELEHRTLLRDITHVPDDYVGWWQALGLYPLTAPIVAVGISAWHRRTHDIFAMPLTSLPVKGKMIRWAPTSTSFPATTGDLLPHKPMSTQQISKILYQSRDSLGIPLPTATELNQLFETFAPIWEVDVVDENDHIGMVFWEENKPSVDITRPTLYRKVSHTRFGNLVLLQLNYVVWFPARPGNDIYAGQLDGINWRVTLGPDGEPWLYDTIHNCGCYHQFFPSRHLQLRKGLPSAYFEFPLLPQLAPEQQPLVLRIAHHTHFIQRVYHDKEINDSPPGAGIQTRQPMLWKNYDELRSLPSYNEYLSLFGKYGLVTGTERAERFLLWPMGIRSPGAMRQWGRHPTAFNGRRHFDDAFLIESLFERAHKIQ</sequence>
<gene>
    <name evidence="1" type="ORF">C7H79_09495</name>
</gene>
<reference evidence="1 2" key="1">
    <citation type="submission" date="2018-03" db="EMBL/GenBank/DDBJ databases">
        <title>Draft genome of Nitrosomonas supralitoralis APG5.</title>
        <authorList>
            <person name="Urakawa H."/>
            <person name="Lopez J.V."/>
        </authorList>
    </citation>
    <scope>NUCLEOTIDE SEQUENCE [LARGE SCALE GENOMIC DNA]</scope>
    <source>
        <strain evidence="1 2">APG5</strain>
    </source>
</reference>
<keyword evidence="2" id="KW-1185">Reference proteome</keyword>
<dbReference type="AlphaFoldDB" id="A0A2P7NUS0"/>
<dbReference type="OrthoDB" id="5405204at2"/>